<organism evidence="1 2">
    <name type="scientific">Enterococcus phage phiFL1C</name>
    <dbReference type="NCBI Taxonomy" id="673834"/>
    <lineage>
        <taxon>Viruses</taxon>
        <taxon>Duplodnaviria</taxon>
        <taxon>Heunggongvirae</taxon>
        <taxon>Uroviricota</taxon>
        <taxon>Caudoviricetes</taxon>
        <taxon>Phifelvirus</taxon>
        <taxon>Phifelvirus FL1</taxon>
    </lineage>
</organism>
<dbReference type="EMBL" id="GQ478083">
    <property type="protein sequence ID" value="ACZ63884.1"/>
    <property type="molecule type" value="Genomic_DNA"/>
</dbReference>
<reference evidence="1 2" key="1">
    <citation type="journal article" date="2010" name="J. Bacteriol.">
        <title>Comparative genomics and transduction potential of Enterococcus faecalis temperate bacteriophages.</title>
        <authorList>
            <person name="Yasmin A."/>
            <person name="Kenny J.G."/>
            <person name="Shankar J."/>
            <person name="Darby A.C."/>
            <person name="Hall N."/>
            <person name="Edwards C."/>
            <person name="Horsburgh M.J."/>
        </authorList>
    </citation>
    <scope>NUCLEOTIDE SEQUENCE</scope>
    <source>
        <strain evidence="1">PhiFL1C</strain>
    </source>
</reference>
<protein>
    <submittedName>
        <fullName evidence="1">Uncharacterized protein gp61</fullName>
    </submittedName>
</protein>
<name>D2IZA7_9CAUD</name>
<gene>
    <name evidence="1" type="primary">gp61</name>
</gene>
<accession>D2IZA7</accession>
<evidence type="ECO:0000313" key="1">
    <source>
        <dbReference type="EMBL" id="ACZ63884.1"/>
    </source>
</evidence>
<sequence length="30" mass="3448">MIQIVFIVTLMLNKVIFKNGQLRCGHNFGI</sequence>
<proteinExistence type="predicted"/>
<dbReference type="Proteomes" id="UP000000635">
    <property type="component" value="Segment"/>
</dbReference>
<evidence type="ECO:0000313" key="2">
    <source>
        <dbReference type="Proteomes" id="UP000000635"/>
    </source>
</evidence>